<keyword evidence="6" id="KW-0614">Plasmid</keyword>
<dbReference type="InterPro" id="IPR001584">
    <property type="entry name" value="Integrase_cat-core"/>
</dbReference>
<dbReference type="Pfam" id="PF13610">
    <property type="entry name" value="DDE_Tnp_IS240"/>
    <property type="match status" value="1"/>
</dbReference>
<dbReference type="InterPro" id="IPR032874">
    <property type="entry name" value="DDE_dom"/>
</dbReference>
<comment type="function">
    <text evidence="1">Involved in the transposition of the insertion sequence.</text>
</comment>
<geneLocation type="plasmid" evidence="6 7">
    <name>pSS37A-Re-2</name>
</geneLocation>
<dbReference type="Proteomes" id="UP001317629">
    <property type="component" value="Plasmid pSS37A-Re-2"/>
</dbReference>
<evidence type="ECO:0000256" key="2">
    <source>
        <dbReference type="ARBA" id="ARBA00022578"/>
    </source>
</evidence>
<dbReference type="InterPro" id="IPR036397">
    <property type="entry name" value="RNaseH_sf"/>
</dbReference>
<gene>
    <name evidence="6" type="ORF">SS37A_40640</name>
</gene>
<evidence type="ECO:0000256" key="3">
    <source>
        <dbReference type="ARBA" id="ARBA00023125"/>
    </source>
</evidence>
<dbReference type="PANTHER" id="PTHR35528">
    <property type="entry name" value="BLL1675 PROTEIN"/>
    <property type="match status" value="1"/>
</dbReference>
<dbReference type="NCBIfam" id="NF033587">
    <property type="entry name" value="transpos_IS6"/>
    <property type="match status" value="1"/>
</dbReference>
<feature type="domain" description="Integrase catalytic" evidence="5">
    <location>
        <begin position="64"/>
        <end position="222"/>
    </location>
</feature>
<keyword evidence="3" id="KW-0238">DNA-binding</keyword>
<dbReference type="Gene3D" id="3.30.420.10">
    <property type="entry name" value="Ribonuclease H-like superfamily/Ribonuclease H"/>
    <property type="match status" value="1"/>
</dbReference>
<evidence type="ECO:0000256" key="1">
    <source>
        <dbReference type="ARBA" id="ARBA00002286"/>
    </source>
</evidence>
<organism evidence="6 7">
    <name type="scientific">Methylocystis iwaonis</name>
    <dbReference type="NCBI Taxonomy" id="2885079"/>
    <lineage>
        <taxon>Bacteria</taxon>
        <taxon>Pseudomonadati</taxon>
        <taxon>Pseudomonadota</taxon>
        <taxon>Alphaproteobacteria</taxon>
        <taxon>Hyphomicrobiales</taxon>
        <taxon>Methylocystaceae</taxon>
        <taxon>Methylocystis</taxon>
    </lineage>
</organism>
<keyword evidence="2" id="KW-0815">Transposition</keyword>
<dbReference type="PROSITE" id="PS50994">
    <property type="entry name" value="INTEGRASE"/>
    <property type="match status" value="1"/>
</dbReference>
<evidence type="ECO:0000313" key="6">
    <source>
        <dbReference type="EMBL" id="BDV36534.1"/>
    </source>
</evidence>
<keyword evidence="4" id="KW-0233">DNA recombination</keyword>
<keyword evidence="7" id="KW-1185">Reference proteome</keyword>
<dbReference type="SUPFAM" id="SSF53098">
    <property type="entry name" value="Ribonuclease H-like"/>
    <property type="match status" value="1"/>
</dbReference>
<dbReference type="InterPro" id="IPR047930">
    <property type="entry name" value="Transpos_IS6"/>
</dbReference>
<evidence type="ECO:0000256" key="4">
    <source>
        <dbReference type="ARBA" id="ARBA00023172"/>
    </source>
</evidence>
<dbReference type="PANTHER" id="PTHR35528:SF3">
    <property type="entry name" value="BLL1675 PROTEIN"/>
    <property type="match status" value="1"/>
</dbReference>
<dbReference type="InterPro" id="IPR052183">
    <property type="entry name" value="IS_Transposase"/>
</dbReference>
<dbReference type="EMBL" id="AP027144">
    <property type="protein sequence ID" value="BDV36534.1"/>
    <property type="molecule type" value="Genomic_DNA"/>
</dbReference>
<accession>A0ABM8EEP7</accession>
<sequence length="223" mass="25946">MIDFKGSHFERDVILWGVRWYVAYPISYRQLEEMMEERGVEVDHSTLNRWVVKYAPELERRFRSRKRPVGSSWRLDETYVKIKGSWRYLYRAVDKAGATVDFLLTAKRDRKAALRFLRRAIAQNGAPKKITIDMSGANTAAIESYNAEYEADIEIRRRKYLNNIIEQDHRAIKRVVRPALGFKSFRSAAATLAGVELMHMIRKGQLQTTGELRPAKQFYALAA</sequence>
<dbReference type="RefSeq" id="WP_281932613.1">
    <property type="nucleotide sequence ID" value="NZ_AP027144.1"/>
</dbReference>
<name>A0ABM8EEP7_9HYPH</name>
<proteinExistence type="predicted"/>
<evidence type="ECO:0000313" key="7">
    <source>
        <dbReference type="Proteomes" id="UP001317629"/>
    </source>
</evidence>
<dbReference type="InterPro" id="IPR012337">
    <property type="entry name" value="RNaseH-like_sf"/>
</dbReference>
<evidence type="ECO:0000259" key="5">
    <source>
        <dbReference type="PROSITE" id="PS50994"/>
    </source>
</evidence>
<reference evidence="6 7" key="1">
    <citation type="journal article" date="2023" name="Int. J. Syst. Evol. Microbiol.">
        <title>Methylocystis iwaonis sp. nov., a type II methane-oxidizing bacterium from surface soil of a rice paddy field in Japan, and emended description of the genus Methylocystis (ex Whittenbury et al. 1970) Bowman et al. 1993.</title>
        <authorList>
            <person name="Kaise H."/>
            <person name="Sawadogo J.B."/>
            <person name="Alam M.S."/>
            <person name="Ueno C."/>
            <person name="Dianou D."/>
            <person name="Shinjo R."/>
            <person name="Asakawa S."/>
        </authorList>
    </citation>
    <scope>NUCLEOTIDE SEQUENCE [LARGE SCALE GENOMIC DNA]</scope>
    <source>
        <strain evidence="6 7">SS37A-Re</strain>
    </source>
</reference>
<protein>
    <submittedName>
        <fullName evidence="6">IS6 family transposase</fullName>
    </submittedName>
</protein>